<gene>
    <name evidence="1" type="ORF">GA0061101_103124</name>
</gene>
<accession>A0A1C3UPT8</accession>
<dbReference type="AlphaFoldDB" id="A0A1C3UPT8"/>
<evidence type="ECO:0000313" key="1">
    <source>
        <dbReference type="EMBL" id="SCB17486.1"/>
    </source>
</evidence>
<protein>
    <submittedName>
        <fullName evidence="1">Uncharacterized protein</fullName>
    </submittedName>
</protein>
<sequence length="108" mass="11498">MPAGMDTQSGTARPAHPSLVVGRVSGTLRQRRLRPLEQRDGEHAVLLHGAHDFGVMVYAPTPTQLQSQLAEAGFAMPALLLDLDGKAIGAVASAEHEYFHVVAHKPGI</sequence>
<dbReference type="EMBL" id="FMAF01000003">
    <property type="protein sequence ID" value="SCB17486.1"/>
    <property type="molecule type" value="Genomic_DNA"/>
</dbReference>
<organism evidence="1 2">
    <name type="scientific">Rhizobium lusitanum</name>
    <dbReference type="NCBI Taxonomy" id="293958"/>
    <lineage>
        <taxon>Bacteria</taxon>
        <taxon>Pseudomonadati</taxon>
        <taxon>Pseudomonadota</taxon>
        <taxon>Alphaproteobacteria</taxon>
        <taxon>Hyphomicrobiales</taxon>
        <taxon>Rhizobiaceae</taxon>
        <taxon>Rhizobium/Agrobacterium group</taxon>
        <taxon>Rhizobium</taxon>
    </lineage>
</organism>
<name>A0A1C3UPT8_9HYPH</name>
<proteinExistence type="predicted"/>
<evidence type="ECO:0000313" key="2">
    <source>
        <dbReference type="Proteomes" id="UP000199205"/>
    </source>
</evidence>
<dbReference type="Proteomes" id="UP000199205">
    <property type="component" value="Unassembled WGS sequence"/>
</dbReference>
<reference evidence="1 2" key="1">
    <citation type="submission" date="2016-08" db="EMBL/GenBank/DDBJ databases">
        <authorList>
            <person name="Seilhamer J.J."/>
        </authorList>
    </citation>
    <scope>NUCLEOTIDE SEQUENCE [LARGE SCALE GENOMIC DNA]</scope>
    <source>
        <strain evidence="1 2">P1-7</strain>
    </source>
</reference>